<keyword evidence="5" id="KW-0106">Calcium</keyword>
<organism evidence="11 12">
    <name type="scientific">Pseudomonas flexibilis</name>
    <dbReference type="NCBI Taxonomy" id="706570"/>
    <lineage>
        <taxon>Bacteria</taxon>
        <taxon>Pseudomonadati</taxon>
        <taxon>Pseudomonadota</taxon>
        <taxon>Gammaproteobacteria</taxon>
        <taxon>Pseudomonadales</taxon>
        <taxon>Pseudomonadaceae</taxon>
        <taxon>Pseudomonas</taxon>
    </lineage>
</organism>
<sequence>MARKLALAAGAFLYTLLASQAVLADDIEIYVTRDLPADQRVRPNILFIIDSSGSMGTEVSGTKPKQSRIQVVRQVTKQLIDELKVAEDVNVGIMRFNGNDGGKVLQEVKRLTKNNAADMKDVVDDIPASGNTPLLETFYEAFLYLSGGSPYWGKEVLQCVDWDRRGNCTKRELVNVSVASSIRDGAYISPLTHSCQKTNIIYLSDGEPTQDTSSNEAVRKLVAGKNVRYPASTCGNGQGACLPHLAEYMANQDMAPGVSGTQTVNTYTIGFAIDLPLLKNTAEAGGGKYFTTSNVSGLTEAMKSIIVEILAENTSFAAPSVAVSAYNNLGYRNDLYYALFRPAEGDRWVGNVKRYKLTRDGNGDSLIVDRDGNPAVDPQTGFFRDTARSFWSSSTDGKDVAKGGVAENLPASRTVYTWTGNDRTPTANAGVTGAATLASLADTQQLTNAMLGAANNTERSNFIKWGQGLDPQTNTRRQQVADILHNEPKLVAYRTDENLARVTNAEKPTNDPTYDPVLGSSLEQLFLFFSSNEGFIHAVDASTGVEKFAFIPKELLPNLGAYYKDAKGGAKTYGMDGQIKLWVEYGPLDADNQTRSLSKAFLYAGMRRGGRNYYALDVANLDAPKLKWAIKGGVTPGFDALGQTWAAPMLGQLKVNGTPTKVLILSGGYDTNQDNDEPNTPSNDTRGNALFIVDADSGKLLWRAGSDQAADLQIASMTNSIPAEPALVDVDGNGLVDILYVADTRGQIFRIDFNHSGANSTATGGRVASLGGTTAADNRRFYSPPDIALHRVRGSQPHFTIAIGSGYRAHPLNEDTEDRFYVLRDYNVYSPPTSYTTLTEADLTDVSSVSVSGDAAAAIRTQLAAKEAEISALNATVVSAQLALTDYRASSGLTGKYQQWQQEQAEALYRQQQIEQILERNPFVVQHAPESEQQRDFQEQIADVQSLLDGWVVADPNNTDLIAYRSQLTTVYGNLLQRQASLEAYQATVTAKEAELVAARNDPDNADVDGLEQELGDLRQNYATAAAGRDRLNITLPDLIDAARAATTDRQLALDALQAAIADVGSWDSGAGQLESDLLARDEQGKLQDLENLADSQSNDVELLDDLEDERQTHLAQAAALLTAIEALQALPYVDSPTLTEEQLAAARAQYGDDLTILEAYQFLLDQAIATASERLPGLRTEINGLYAQLQPGDNYTPNQTLLGQSQGWFMRLPHGEKVLSASTSYKGVVLFSTFSPRGQAVSTCGPDVGRGRYYAVNLSDASGVFLKDGVVVRGFDLNRSGIPPSPSVILDDSPSGDSGSDGGGDDGTTPGTGTGTGGSNTPTTGAGSELGTPVCGYGPGKSYCESTPVTPTYWREN</sequence>
<keyword evidence="4" id="KW-0479">Metal-binding</keyword>
<keyword evidence="7" id="KW-0175">Coiled coil</keyword>
<evidence type="ECO:0000256" key="8">
    <source>
        <dbReference type="SAM" id="MobiDB-lite"/>
    </source>
</evidence>
<keyword evidence="3" id="KW-1029">Fimbrium biogenesis</keyword>
<evidence type="ECO:0000313" key="12">
    <source>
        <dbReference type="Proteomes" id="UP000186079"/>
    </source>
</evidence>
<gene>
    <name evidence="11" type="ORF">SAMN05421672_11110</name>
</gene>
<dbReference type="Proteomes" id="UP000186079">
    <property type="component" value="Unassembled WGS sequence"/>
</dbReference>
<evidence type="ECO:0000256" key="6">
    <source>
        <dbReference type="ARBA" id="ARBA00023263"/>
    </source>
</evidence>
<evidence type="ECO:0000256" key="3">
    <source>
        <dbReference type="ARBA" id="ARBA00022558"/>
    </source>
</evidence>
<feature type="signal peptide" evidence="9">
    <location>
        <begin position="1"/>
        <end position="24"/>
    </location>
</feature>
<reference evidence="11 12" key="1">
    <citation type="submission" date="2017-01" db="EMBL/GenBank/DDBJ databases">
        <authorList>
            <person name="Mah S.A."/>
            <person name="Swanson W.J."/>
            <person name="Moy G.W."/>
            <person name="Vacquier V.D."/>
        </authorList>
    </citation>
    <scope>NUCLEOTIDE SEQUENCE [LARGE SCALE GENOMIC DNA]</scope>
    <source>
        <strain evidence="11 12">ATCC 29606</strain>
    </source>
</reference>
<name>A0A1N6W8W7_9PSED</name>
<feature type="chain" id="PRO_5010378375" evidence="9">
    <location>
        <begin position="25"/>
        <end position="1358"/>
    </location>
</feature>
<feature type="compositionally biased region" description="Gly residues" evidence="8">
    <location>
        <begin position="1300"/>
        <end position="1319"/>
    </location>
</feature>
<proteinExistence type="inferred from homology"/>
<feature type="region of interest" description="Disordered" evidence="8">
    <location>
        <begin position="1283"/>
        <end position="1358"/>
    </location>
</feature>
<evidence type="ECO:0000256" key="4">
    <source>
        <dbReference type="ARBA" id="ARBA00022723"/>
    </source>
</evidence>
<dbReference type="SUPFAM" id="SSF53300">
    <property type="entry name" value="vWA-like"/>
    <property type="match status" value="1"/>
</dbReference>
<dbReference type="InterPro" id="IPR011047">
    <property type="entry name" value="Quinoprotein_ADH-like_sf"/>
</dbReference>
<keyword evidence="6" id="KW-0281">Fimbrium</keyword>
<comment type="similarity">
    <text evidence="2">Belongs to the PilY1 family.</text>
</comment>
<dbReference type="InterPro" id="IPR008707">
    <property type="entry name" value="B-propeller_PilY1"/>
</dbReference>
<dbReference type="SUPFAM" id="SSF50998">
    <property type="entry name" value="Quinoprotein alcohol dehydrogenase-like"/>
    <property type="match status" value="1"/>
</dbReference>
<dbReference type="CDD" id="cd00198">
    <property type="entry name" value="vWFA"/>
    <property type="match status" value="1"/>
</dbReference>
<evidence type="ECO:0000259" key="10">
    <source>
        <dbReference type="PROSITE" id="PS50234"/>
    </source>
</evidence>
<keyword evidence="9" id="KW-0732">Signal</keyword>
<evidence type="ECO:0000256" key="9">
    <source>
        <dbReference type="SAM" id="SignalP"/>
    </source>
</evidence>
<evidence type="ECO:0000256" key="5">
    <source>
        <dbReference type="ARBA" id="ARBA00022837"/>
    </source>
</evidence>
<dbReference type="InterPro" id="IPR002035">
    <property type="entry name" value="VWF_A"/>
</dbReference>
<feature type="coiled-coil region" evidence="7">
    <location>
        <begin position="1080"/>
        <end position="1124"/>
    </location>
</feature>
<dbReference type="PROSITE" id="PS50234">
    <property type="entry name" value="VWFA"/>
    <property type="match status" value="1"/>
</dbReference>
<evidence type="ECO:0000256" key="1">
    <source>
        <dbReference type="ARBA" id="ARBA00004561"/>
    </source>
</evidence>
<dbReference type="RefSeq" id="WP_156143273.1">
    <property type="nucleotide sequence ID" value="NZ_FTMC01000011.1"/>
</dbReference>
<dbReference type="Pfam" id="PF05567">
    <property type="entry name" value="T4P_PilY1"/>
    <property type="match status" value="1"/>
</dbReference>
<protein>
    <submittedName>
        <fullName evidence="11">von Willebrand factor type A domain-containing protein</fullName>
    </submittedName>
</protein>
<dbReference type="EMBL" id="FTMC01000011">
    <property type="protein sequence ID" value="SIQ86581.1"/>
    <property type="molecule type" value="Genomic_DNA"/>
</dbReference>
<evidence type="ECO:0000256" key="7">
    <source>
        <dbReference type="SAM" id="Coils"/>
    </source>
</evidence>
<dbReference type="InterPro" id="IPR036465">
    <property type="entry name" value="vWFA_dom_sf"/>
</dbReference>
<comment type="subcellular location">
    <subcellularLocation>
        <location evidence="1">Fimbrium</location>
    </subcellularLocation>
</comment>
<dbReference type="Gene3D" id="3.40.50.410">
    <property type="entry name" value="von Willebrand factor, type A domain"/>
    <property type="match status" value="1"/>
</dbReference>
<dbReference type="GO" id="GO:0046872">
    <property type="term" value="F:metal ion binding"/>
    <property type="evidence" value="ECO:0007669"/>
    <property type="project" value="UniProtKB-KW"/>
</dbReference>
<evidence type="ECO:0000256" key="2">
    <source>
        <dbReference type="ARBA" id="ARBA00008387"/>
    </source>
</evidence>
<accession>A0A1N6W8W7</accession>
<dbReference type="GO" id="GO:0009289">
    <property type="term" value="C:pilus"/>
    <property type="evidence" value="ECO:0007669"/>
    <property type="project" value="UniProtKB-SubCell"/>
</dbReference>
<feature type="domain" description="VWFA" evidence="10">
    <location>
        <begin position="44"/>
        <end position="305"/>
    </location>
</feature>
<evidence type="ECO:0000313" key="11">
    <source>
        <dbReference type="EMBL" id="SIQ86581.1"/>
    </source>
</evidence>